<evidence type="ECO:0000256" key="1">
    <source>
        <dbReference type="ARBA" id="ARBA00022741"/>
    </source>
</evidence>
<dbReference type="EMBL" id="KB008060">
    <property type="protein sequence ID" value="ELR14311.1"/>
    <property type="molecule type" value="Genomic_DNA"/>
</dbReference>
<gene>
    <name evidence="4" type="ORF">ACA1_106820</name>
</gene>
<dbReference type="GeneID" id="14914855"/>
<dbReference type="GO" id="GO:0005524">
    <property type="term" value="F:ATP binding"/>
    <property type="evidence" value="ECO:0007669"/>
    <property type="project" value="UniProtKB-KW"/>
</dbReference>
<dbReference type="FunFam" id="3.40.50.300:FF:001921">
    <property type="entry name" value="AAA ATPase domain-containing protein"/>
    <property type="match status" value="1"/>
</dbReference>
<dbReference type="Proteomes" id="UP000011083">
    <property type="component" value="Unassembled WGS sequence"/>
</dbReference>
<feature type="domain" description="AAA+ ATPase" evidence="3">
    <location>
        <begin position="131"/>
        <end position="280"/>
    </location>
</feature>
<sequence length="360" mass="37870">MRFGGRVFECPIPTPALRVARMEAHAFLPAHLAALCSHAALAALRQARTSGGDQTAAAGNEAAVVVTPDHFREVLPIVRPQVALLTSGVASVGRHTFSELGGLGQAIALLKASVVMGLEEESRFAQLGVSPPTGVLLYGPSGCGKTALGLALAQSTHATFIPVNGAEVVHKVVGESEKAIAQVFARARAAAPAILFIDQIDMLARPRGADSSAERTMDRLLSCLLMEMDGITAKTTPGGGAAEGRPPVMVVATTESKALIDPALLRPGRLSIHIHLPLPDPAARLEILERKLAGLPAQQLSRDDREWLVGSTPGWSGADLDNLCREAALYALRHDITALHVERGHFEAALQLLQRNAATA</sequence>
<dbReference type="InterPro" id="IPR003959">
    <property type="entry name" value="ATPase_AAA_core"/>
</dbReference>
<protein>
    <submittedName>
        <fullName evidence="4">ATPase, AAA domain containing protein</fullName>
    </submittedName>
</protein>
<organism evidence="4 5">
    <name type="scientific">Acanthamoeba castellanii (strain ATCC 30010 / Neff)</name>
    <dbReference type="NCBI Taxonomy" id="1257118"/>
    <lineage>
        <taxon>Eukaryota</taxon>
        <taxon>Amoebozoa</taxon>
        <taxon>Discosea</taxon>
        <taxon>Longamoebia</taxon>
        <taxon>Centramoebida</taxon>
        <taxon>Acanthamoebidae</taxon>
        <taxon>Acanthamoeba</taxon>
    </lineage>
</organism>
<dbReference type="GO" id="GO:0016887">
    <property type="term" value="F:ATP hydrolysis activity"/>
    <property type="evidence" value="ECO:0007669"/>
    <property type="project" value="InterPro"/>
</dbReference>
<dbReference type="OrthoDB" id="27435at2759"/>
<dbReference type="OMA" id="VASECKL"/>
<dbReference type="SUPFAM" id="SSF52540">
    <property type="entry name" value="P-loop containing nucleoside triphosphate hydrolases"/>
    <property type="match status" value="1"/>
</dbReference>
<dbReference type="VEuPathDB" id="AmoebaDB:ACA1_106820"/>
<dbReference type="Gene3D" id="3.40.50.300">
    <property type="entry name" value="P-loop containing nucleotide triphosphate hydrolases"/>
    <property type="match status" value="1"/>
</dbReference>
<evidence type="ECO:0000256" key="2">
    <source>
        <dbReference type="ARBA" id="ARBA00022840"/>
    </source>
</evidence>
<dbReference type="GO" id="GO:0005737">
    <property type="term" value="C:cytoplasm"/>
    <property type="evidence" value="ECO:0007669"/>
    <property type="project" value="TreeGrafter"/>
</dbReference>
<dbReference type="AlphaFoldDB" id="L8GQA4"/>
<proteinExistence type="predicted"/>
<dbReference type="Pfam" id="PF17862">
    <property type="entry name" value="AAA_lid_3"/>
    <property type="match status" value="1"/>
</dbReference>
<name>L8GQA4_ACACF</name>
<dbReference type="Pfam" id="PF00004">
    <property type="entry name" value="AAA"/>
    <property type="match status" value="1"/>
</dbReference>
<dbReference type="InterPro" id="IPR050168">
    <property type="entry name" value="AAA_ATPase_domain"/>
</dbReference>
<dbReference type="SMART" id="SM00382">
    <property type="entry name" value="AAA"/>
    <property type="match status" value="1"/>
</dbReference>
<evidence type="ECO:0000313" key="4">
    <source>
        <dbReference type="EMBL" id="ELR14311.1"/>
    </source>
</evidence>
<evidence type="ECO:0000259" key="3">
    <source>
        <dbReference type="SMART" id="SM00382"/>
    </source>
</evidence>
<dbReference type="STRING" id="1257118.L8GQA4"/>
<accession>L8GQA4</accession>
<evidence type="ECO:0000313" key="5">
    <source>
        <dbReference type="Proteomes" id="UP000011083"/>
    </source>
</evidence>
<dbReference type="PANTHER" id="PTHR23077:SF27">
    <property type="entry name" value="ATPASE FAMILY GENE 2 PROTEIN HOMOLOG A"/>
    <property type="match status" value="1"/>
</dbReference>
<dbReference type="InterPro" id="IPR003593">
    <property type="entry name" value="AAA+_ATPase"/>
</dbReference>
<dbReference type="PANTHER" id="PTHR23077">
    <property type="entry name" value="AAA-FAMILY ATPASE"/>
    <property type="match status" value="1"/>
</dbReference>
<dbReference type="RefSeq" id="XP_004336324.1">
    <property type="nucleotide sequence ID" value="XM_004336276.1"/>
</dbReference>
<dbReference type="Gene3D" id="1.10.8.60">
    <property type="match status" value="2"/>
</dbReference>
<dbReference type="KEGG" id="acan:ACA1_106820"/>
<keyword evidence="5" id="KW-1185">Reference proteome</keyword>
<keyword evidence="2" id="KW-0067">ATP-binding</keyword>
<reference evidence="4 5" key="1">
    <citation type="journal article" date="2013" name="Genome Biol.">
        <title>Genome of Acanthamoeba castellanii highlights extensive lateral gene transfer and early evolution of tyrosine kinase signaling.</title>
        <authorList>
            <person name="Clarke M."/>
            <person name="Lohan A.J."/>
            <person name="Liu B."/>
            <person name="Lagkouvardos I."/>
            <person name="Roy S."/>
            <person name="Zafar N."/>
            <person name="Bertelli C."/>
            <person name="Schilde C."/>
            <person name="Kianianmomeni A."/>
            <person name="Burglin T.R."/>
            <person name="Frech C."/>
            <person name="Turcotte B."/>
            <person name="Kopec K.O."/>
            <person name="Synnott J.M."/>
            <person name="Choo C."/>
            <person name="Paponov I."/>
            <person name="Finkler A."/>
            <person name="Soon Heng Tan C."/>
            <person name="Hutchins A.P."/>
            <person name="Weinmeier T."/>
            <person name="Rattei T."/>
            <person name="Chu J.S."/>
            <person name="Gimenez G."/>
            <person name="Irimia M."/>
            <person name="Rigden D.J."/>
            <person name="Fitzpatrick D.A."/>
            <person name="Lorenzo-Morales J."/>
            <person name="Bateman A."/>
            <person name="Chiu C.H."/>
            <person name="Tang P."/>
            <person name="Hegemann P."/>
            <person name="Fromm H."/>
            <person name="Raoult D."/>
            <person name="Greub G."/>
            <person name="Miranda-Saavedra D."/>
            <person name="Chen N."/>
            <person name="Nash P."/>
            <person name="Ginger M.L."/>
            <person name="Horn M."/>
            <person name="Schaap P."/>
            <person name="Caler L."/>
            <person name="Loftus B."/>
        </authorList>
    </citation>
    <scope>NUCLEOTIDE SEQUENCE [LARGE SCALE GENOMIC DNA]</scope>
    <source>
        <strain evidence="4 5">Neff</strain>
    </source>
</reference>
<keyword evidence="1" id="KW-0547">Nucleotide-binding</keyword>
<dbReference type="InterPro" id="IPR027417">
    <property type="entry name" value="P-loop_NTPase"/>
</dbReference>
<dbReference type="InterPro" id="IPR041569">
    <property type="entry name" value="AAA_lid_3"/>
</dbReference>